<keyword evidence="4" id="KW-1185">Reference proteome</keyword>
<dbReference type="AlphaFoldDB" id="A0A917W156"/>
<evidence type="ECO:0000259" key="2">
    <source>
        <dbReference type="PROSITE" id="PS50937"/>
    </source>
</evidence>
<dbReference type="GO" id="GO:0003700">
    <property type="term" value="F:DNA-binding transcription factor activity"/>
    <property type="evidence" value="ECO:0007669"/>
    <property type="project" value="InterPro"/>
</dbReference>
<dbReference type="InterPro" id="IPR047057">
    <property type="entry name" value="MerR_fam"/>
</dbReference>
<accession>A0A917W156</accession>
<keyword evidence="1" id="KW-0238">DNA-binding</keyword>
<reference evidence="3" key="1">
    <citation type="journal article" date="2014" name="Int. J. Syst. Evol. Microbiol.">
        <title>Complete genome sequence of Corynebacterium casei LMG S-19264T (=DSM 44701T), isolated from a smear-ripened cheese.</title>
        <authorList>
            <consortium name="US DOE Joint Genome Institute (JGI-PGF)"/>
            <person name="Walter F."/>
            <person name="Albersmeier A."/>
            <person name="Kalinowski J."/>
            <person name="Ruckert C."/>
        </authorList>
    </citation>
    <scope>NUCLEOTIDE SEQUENCE</scope>
    <source>
        <strain evidence="3">CGMCC 4.7306</strain>
    </source>
</reference>
<protein>
    <submittedName>
        <fullName evidence="3">Transcriptional regulator, MerR family protein</fullName>
    </submittedName>
</protein>
<dbReference type="SMART" id="SM00422">
    <property type="entry name" value="HTH_MERR"/>
    <property type="match status" value="1"/>
</dbReference>
<dbReference type="Pfam" id="PF13411">
    <property type="entry name" value="MerR_1"/>
    <property type="match status" value="1"/>
</dbReference>
<feature type="domain" description="HTH merR-type" evidence="2">
    <location>
        <begin position="1"/>
        <end position="70"/>
    </location>
</feature>
<dbReference type="SUPFAM" id="SSF46955">
    <property type="entry name" value="Putative DNA-binding domain"/>
    <property type="match status" value="1"/>
</dbReference>
<evidence type="ECO:0000313" key="3">
    <source>
        <dbReference type="EMBL" id="GGL56238.1"/>
    </source>
</evidence>
<dbReference type="Gene3D" id="1.10.1660.10">
    <property type="match status" value="1"/>
</dbReference>
<dbReference type="GO" id="GO:0003677">
    <property type="term" value="F:DNA binding"/>
    <property type="evidence" value="ECO:0007669"/>
    <property type="project" value="UniProtKB-KW"/>
</dbReference>
<dbReference type="Proteomes" id="UP000613840">
    <property type="component" value="Unassembled WGS sequence"/>
</dbReference>
<name>A0A917W156_9ACTN</name>
<dbReference type="InterPro" id="IPR000551">
    <property type="entry name" value="MerR-type_HTH_dom"/>
</dbReference>
<reference evidence="3" key="2">
    <citation type="submission" date="2020-09" db="EMBL/GenBank/DDBJ databases">
        <authorList>
            <person name="Sun Q."/>
            <person name="Zhou Y."/>
        </authorList>
    </citation>
    <scope>NUCLEOTIDE SEQUENCE</scope>
    <source>
        <strain evidence="3">CGMCC 4.7306</strain>
    </source>
</reference>
<dbReference type="EMBL" id="BMMZ01000002">
    <property type="protein sequence ID" value="GGL56238.1"/>
    <property type="molecule type" value="Genomic_DNA"/>
</dbReference>
<dbReference type="PROSITE" id="PS50937">
    <property type="entry name" value="HTH_MERR_2"/>
    <property type="match status" value="1"/>
</dbReference>
<dbReference type="PANTHER" id="PTHR30204">
    <property type="entry name" value="REDOX-CYCLING DRUG-SENSING TRANSCRIPTIONAL ACTIVATOR SOXR"/>
    <property type="match status" value="1"/>
</dbReference>
<organism evidence="3 4">
    <name type="scientific">Microlunatus endophyticus</name>
    <dbReference type="NCBI Taxonomy" id="1716077"/>
    <lineage>
        <taxon>Bacteria</taxon>
        <taxon>Bacillati</taxon>
        <taxon>Actinomycetota</taxon>
        <taxon>Actinomycetes</taxon>
        <taxon>Propionibacteriales</taxon>
        <taxon>Propionibacteriaceae</taxon>
        <taxon>Microlunatus</taxon>
    </lineage>
</organism>
<gene>
    <name evidence="3" type="ORF">GCM10011575_13310</name>
</gene>
<dbReference type="RefSeq" id="WP_229669777.1">
    <property type="nucleotide sequence ID" value="NZ_BMMZ01000002.1"/>
</dbReference>
<comment type="caution">
    <text evidence="3">The sequence shown here is derived from an EMBL/GenBank/DDBJ whole genome shotgun (WGS) entry which is preliminary data.</text>
</comment>
<proteinExistence type="predicted"/>
<dbReference type="InterPro" id="IPR009061">
    <property type="entry name" value="DNA-bd_dom_put_sf"/>
</dbReference>
<sequence length="140" mass="15971">MSIQEVARRTGFSEPTLRYYERVGLIPRVPRDPSSRHRRYPMELVERLEALACLRASGLGIDDMRAYLLGVEHGDAERLVALFGEQVVRLDQEMAALQRRRRYVLSKVGLWQARVSDDPAAEAAATRETVQAAEELWGEF</sequence>
<dbReference type="PANTHER" id="PTHR30204:SF98">
    <property type="entry name" value="HTH-TYPE TRANSCRIPTIONAL REGULATOR ADHR"/>
    <property type="match status" value="1"/>
</dbReference>
<evidence type="ECO:0000256" key="1">
    <source>
        <dbReference type="ARBA" id="ARBA00023125"/>
    </source>
</evidence>
<evidence type="ECO:0000313" key="4">
    <source>
        <dbReference type="Proteomes" id="UP000613840"/>
    </source>
</evidence>